<dbReference type="Proteomes" id="UP001234989">
    <property type="component" value="Chromosome 1"/>
</dbReference>
<dbReference type="AlphaFoldDB" id="A0AAF0PRU3"/>
<proteinExistence type="predicted"/>
<evidence type="ECO:0000313" key="2">
    <source>
        <dbReference type="Proteomes" id="UP001234989"/>
    </source>
</evidence>
<name>A0AAF0PRU3_SOLVR</name>
<gene>
    <name evidence="1" type="ORF">MTR67_002867</name>
</gene>
<protein>
    <recommendedName>
        <fullName evidence="3">Gag-pol polyprotein</fullName>
    </recommendedName>
</protein>
<dbReference type="Gene3D" id="2.40.70.10">
    <property type="entry name" value="Acid Proteases"/>
    <property type="match status" value="1"/>
</dbReference>
<evidence type="ECO:0008006" key="3">
    <source>
        <dbReference type="Google" id="ProtNLM"/>
    </source>
</evidence>
<dbReference type="InterPro" id="IPR021109">
    <property type="entry name" value="Peptidase_aspartic_dom_sf"/>
</dbReference>
<organism evidence="1 2">
    <name type="scientific">Solanum verrucosum</name>
    <dbReference type="NCBI Taxonomy" id="315347"/>
    <lineage>
        <taxon>Eukaryota</taxon>
        <taxon>Viridiplantae</taxon>
        <taxon>Streptophyta</taxon>
        <taxon>Embryophyta</taxon>
        <taxon>Tracheophyta</taxon>
        <taxon>Spermatophyta</taxon>
        <taxon>Magnoliopsida</taxon>
        <taxon>eudicotyledons</taxon>
        <taxon>Gunneridae</taxon>
        <taxon>Pentapetalae</taxon>
        <taxon>asterids</taxon>
        <taxon>lamiids</taxon>
        <taxon>Solanales</taxon>
        <taxon>Solanaceae</taxon>
        <taxon>Solanoideae</taxon>
        <taxon>Solaneae</taxon>
        <taxon>Solanum</taxon>
    </lineage>
</organism>
<dbReference type="EMBL" id="CP133612">
    <property type="protein sequence ID" value="WMV09482.1"/>
    <property type="molecule type" value="Genomic_DNA"/>
</dbReference>
<accession>A0AAF0PRU3</accession>
<keyword evidence="2" id="KW-1185">Reference proteome</keyword>
<dbReference type="PANTHER" id="PTHR15503:SF45">
    <property type="entry name" value="RNA-DIRECTED DNA POLYMERASE HOMOLOG"/>
    <property type="match status" value="1"/>
</dbReference>
<sequence length="240" mass="27358">MREEKLLQFINLRQTNMSVKEYDLKFTQLDKYASTMVVDPRARMMNKGILNSGKSFSVKVPLIPQLKISTKIGFLNLRLKEEMVVIDLLPLLALGVGRDGRQVQPIGSGLGAPKQNKLYALQIQQDHAVSSDVVIELDTLDFDVILGMDWLHACYVSIDCRTQLVTFKVPNEPSMLWEEGNYVLKDFETPTHELVPIVNEFLEVFLDDLSSVSSERKRDFSINLLPEMHSISIPPYRMSQ</sequence>
<evidence type="ECO:0000313" key="1">
    <source>
        <dbReference type="EMBL" id="WMV09482.1"/>
    </source>
</evidence>
<dbReference type="InterPro" id="IPR032567">
    <property type="entry name" value="RTL1-rel"/>
</dbReference>
<dbReference type="Pfam" id="PF08284">
    <property type="entry name" value="RVP_2"/>
    <property type="match status" value="1"/>
</dbReference>
<reference evidence="1" key="1">
    <citation type="submission" date="2023-08" db="EMBL/GenBank/DDBJ databases">
        <title>A de novo genome assembly of Solanum verrucosum Schlechtendal, a Mexican diploid species geographically isolated from the other diploid A-genome species in potato relatives.</title>
        <authorList>
            <person name="Hosaka K."/>
        </authorList>
    </citation>
    <scope>NUCLEOTIDE SEQUENCE</scope>
    <source>
        <tissue evidence="1">Young leaves</tissue>
    </source>
</reference>
<dbReference type="PANTHER" id="PTHR15503">
    <property type="entry name" value="LDOC1 RELATED"/>
    <property type="match status" value="1"/>
</dbReference>